<gene>
    <name evidence="2" type="ORF">H4R20_002835</name>
</gene>
<protein>
    <submittedName>
        <fullName evidence="2">Uncharacterized protein</fullName>
    </submittedName>
</protein>
<name>A0A9W8HZ88_9FUNG</name>
<keyword evidence="3" id="KW-1185">Reference proteome</keyword>
<proteinExistence type="predicted"/>
<evidence type="ECO:0000313" key="2">
    <source>
        <dbReference type="EMBL" id="KAJ2803575.1"/>
    </source>
</evidence>
<dbReference type="EMBL" id="JANBUO010000508">
    <property type="protein sequence ID" value="KAJ2803575.1"/>
    <property type="molecule type" value="Genomic_DNA"/>
</dbReference>
<feature type="region of interest" description="Disordered" evidence="1">
    <location>
        <begin position="15"/>
        <end position="39"/>
    </location>
</feature>
<feature type="compositionally biased region" description="Basic and acidic residues" evidence="1">
    <location>
        <begin position="25"/>
        <end position="39"/>
    </location>
</feature>
<dbReference type="AlphaFoldDB" id="A0A9W8HZ88"/>
<reference evidence="2" key="1">
    <citation type="submission" date="2022-07" db="EMBL/GenBank/DDBJ databases">
        <title>Phylogenomic reconstructions and comparative analyses of Kickxellomycotina fungi.</title>
        <authorList>
            <person name="Reynolds N.K."/>
            <person name="Stajich J.E."/>
            <person name="Barry K."/>
            <person name="Grigoriev I.V."/>
            <person name="Crous P."/>
            <person name="Smith M.E."/>
        </authorList>
    </citation>
    <scope>NUCLEOTIDE SEQUENCE</scope>
    <source>
        <strain evidence="2">NRRL 1565</strain>
    </source>
</reference>
<evidence type="ECO:0000256" key="1">
    <source>
        <dbReference type="SAM" id="MobiDB-lite"/>
    </source>
</evidence>
<organism evidence="2 3">
    <name type="scientific">Coemansia guatemalensis</name>
    <dbReference type="NCBI Taxonomy" id="2761395"/>
    <lineage>
        <taxon>Eukaryota</taxon>
        <taxon>Fungi</taxon>
        <taxon>Fungi incertae sedis</taxon>
        <taxon>Zoopagomycota</taxon>
        <taxon>Kickxellomycotina</taxon>
        <taxon>Kickxellomycetes</taxon>
        <taxon>Kickxellales</taxon>
        <taxon>Kickxellaceae</taxon>
        <taxon>Coemansia</taxon>
    </lineage>
</organism>
<evidence type="ECO:0000313" key="3">
    <source>
        <dbReference type="Proteomes" id="UP001140094"/>
    </source>
</evidence>
<accession>A0A9W8HZ88</accession>
<comment type="caution">
    <text evidence="2">The sequence shown here is derived from an EMBL/GenBank/DDBJ whole genome shotgun (WGS) entry which is preliminary data.</text>
</comment>
<sequence length="250" mass="28036">MAANKNMEKSIQRLEARLSNKRRAHENTKERLSMADKSHTAALRRIEKLKIENANILEQAHNCNQELDTKNQELQAQLIRAQEVIQNLRAIADNAGVYAHSCNAQVIEVQTNAKQANKQLVDVKTTLEVKRRQSKLHSQKKMASAFSKVTSNVGNEGAIVGTTNSNFLAKWPLSRHQLTGPFACRASTSGNPNGTATNMIYRGFMQTHTIAAQPLLSSHFDARAYQNNYKNIYAPKPTGPCKIYYRTTEK</sequence>
<dbReference type="Proteomes" id="UP001140094">
    <property type="component" value="Unassembled WGS sequence"/>
</dbReference>